<dbReference type="Gene3D" id="3.40.50.11350">
    <property type="match status" value="1"/>
</dbReference>
<proteinExistence type="predicted"/>
<evidence type="ECO:0008006" key="3">
    <source>
        <dbReference type="Google" id="ProtNLM"/>
    </source>
</evidence>
<dbReference type="AlphaFoldDB" id="A0ABD3PJL3"/>
<accession>A0ABD3PJL3</accession>
<organism evidence="1 2">
    <name type="scientific">Stephanodiscus triporus</name>
    <dbReference type="NCBI Taxonomy" id="2934178"/>
    <lineage>
        <taxon>Eukaryota</taxon>
        <taxon>Sar</taxon>
        <taxon>Stramenopiles</taxon>
        <taxon>Ochrophyta</taxon>
        <taxon>Bacillariophyta</taxon>
        <taxon>Coscinodiscophyceae</taxon>
        <taxon>Thalassiosirophycidae</taxon>
        <taxon>Stephanodiscales</taxon>
        <taxon>Stephanodiscaceae</taxon>
        <taxon>Stephanodiscus</taxon>
    </lineage>
</organism>
<sequence>MTPPPPPSRIDAAATGRRMRRSVPRAVVGLALCAMLHTIIRDQRPDDDGDLLLGDRRQLAYLDSVQQKKVPYGRHLVDQNYQALMWPTAIDGSMFKKQKPEDFIESSSSSSPCDSIFLFMPQPFAHNGHGSQLNNFLLASLVATFTDRAMVLLDPPNELNPFKSNSQFGCPIEAWRTERRRKGGEPVKVGWNEDFPVGLTRLVRHPSWLSKGCSAPCVGEYTYEEWDALRIKNNATEMPGSPPKEIQCGGTSKRTNVVVLGGQEVRDYFELYYKEEMLDRSTDLSVARASEWAARVGARPHEARTFVNTTALDRRDTWDYISALIARSGVLRFQPWIGRDLEEYIKTYVPDLDLNKPYDAIHVRRGDKLEVEGRRPVRLYWTERGQYDEVTGAMPTNYIPFRHYLTQYESVAKCMEGPRTVYIATDDPVEVKAEINELPKDDDGYTLLVTDDGASTCHKFRFIFSSFEAQSGFHLHDGYGKGSCEERYERNIASVADLMLLTKSDLVVLEFNSNWGRLVRTFRLRVNDSQRIMNGARPVLQKGDMKIAWGKKLPGPPGCLTNLLSSNLYASHSDFTTA</sequence>
<protein>
    <recommendedName>
        <fullName evidence="3">O-fucosyltransferase family protein</fullName>
    </recommendedName>
</protein>
<dbReference type="PANTHER" id="PTHR13132">
    <property type="entry name" value="ALPHA- 1,6 -FUCOSYLTRANSFERASE"/>
    <property type="match status" value="1"/>
</dbReference>
<evidence type="ECO:0000313" key="1">
    <source>
        <dbReference type="EMBL" id="KAL3787551.1"/>
    </source>
</evidence>
<evidence type="ECO:0000313" key="2">
    <source>
        <dbReference type="Proteomes" id="UP001530315"/>
    </source>
</evidence>
<dbReference type="EMBL" id="JALLAZ020000774">
    <property type="protein sequence ID" value="KAL3787551.1"/>
    <property type="molecule type" value="Genomic_DNA"/>
</dbReference>
<dbReference type="PANTHER" id="PTHR13132:SF29">
    <property type="entry name" value="ALPHA-(1,6)-FUCOSYLTRANSFERASE"/>
    <property type="match status" value="1"/>
</dbReference>
<keyword evidence="2" id="KW-1185">Reference proteome</keyword>
<name>A0ABD3PJL3_9STRA</name>
<reference evidence="1 2" key="1">
    <citation type="submission" date="2024-10" db="EMBL/GenBank/DDBJ databases">
        <title>Updated reference genomes for cyclostephanoid diatoms.</title>
        <authorList>
            <person name="Roberts W.R."/>
            <person name="Alverson A.J."/>
        </authorList>
    </citation>
    <scope>NUCLEOTIDE SEQUENCE [LARGE SCALE GENOMIC DNA]</scope>
    <source>
        <strain evidence="1 2">AJA276-08</strain>
    </source>
</reference>
<dbReference type="Proteomes" id="UP001530315">
    <property type="component" value="Unassembled WGS sequence"/>
</dbReference>
<comment type="caution">
    <text evidence="1">The sequence shown here is derived from an EMBL/GenBank/DDBJ whole genome shotgun (WGS) entry which is preliminary data.</text>
</comment>
<gene>
    <name evidence="1" type="ORF">ACHAW5_010800</name>
</gene>